<dbReference type="EMBL" id="JAJADR010000001">
    <property type="protein sequence ID" value="MCB2406796.1"/>
    <property type="molecule type" value="Genomic_DNA"/>
</dbReference>
<keyword evidence="11" id="KW-1185">Reference proteome</keyword>
<feature type="transmembrane region" description="Helical" evidence="7">
    <location>
        <begin position="327"/>
        <end position="351"/>
    </location>
</feature>
<keyword evidence="4 7" id="KW-1133">Transmembrane helix</keyword>
<protein>
    <submittedName>
        <fullName evidence="10">ABC transporter permease</fullName>
    </submittedName>
</protein>
<sequence length="396" mass="44185">MIRHIFTLIWNRKRSNFLLIAEILLSFFVLFVVSVLLVSNYYNYRQPMGFESANVWEFDVTPNQDTTDRKGTLRLLIQELQATPGVVAVTHTSHNTPFSFSNMNTDQYHYKDKQAPLTERYDADDDMMRVLKFNLVAGRWFDRRDDGVAHQPVVVNQKFAEAMFGEESPVGKILTDPKQPDTWQVVGVIDAYRSGSDFAANEPAIFHRRVLQSTKIDSREYPMLLVRVAEGSGAVLEQQLVKKINRVTKGWNANVNTLEENRHDKMKFMLTPLVALGLVALFLIINVALGLFGVLWFNINQRKSEIGLRRALGATGNGISGQFLGEMLVVTTLGVIGGLALAVQFPLLGVFGLAPQVYGAAMVLATVLIFVLTAICALQPSRIAAAIQPAVSLREE</sequence>
<evidence type="ECO:0000256" key="5">
    <source>
        <dbReference type="ARBA" id="ARBA00023136"/>
    </source>
</evidence>
<keyword evidence="5 7" id="KW-0472">Membrane</keyword>
<dbReference type="Pfam" id="PF02687">
    <property type="entry name" value="FtsX"/>
    <property type="match status" value="1"/>
</dbReference>
<feature type="transmembrane region" description="Helical" evidence="7">
    <location>
        <begin position="357"/>
        <end position="378"/>
    </location>
</feature>
<comment type="caution">
    <text evidence="10">The sequence shown here is derived from an EMBL/GenBank/DDBJ whole genome shotgun (WGS) entry which is preliminary data.</text>
</comment>
<dbReference type="InterPro" id="IPR050250">
    <property type="entry name" value="Macrolide_Exporter_MacB"/>
</dbReference>
<comment type="similarity">
    <text evidence="6">Belongs to the ABC-4 integral membrane protein family.</text>
</comment>
<dbReference type="InterPro" id="IPR003838">
    <property type="entry name" value="ABC3_permease_C"/>
</dbReference>
<proteinExistence type="inferred from homology"/>
<dbReference type="InterPro" id="IPR025857">
    <property type="entry name" value="MacB_PCD"/>
</dbReference>
<evidence type="ECO:0000313" key="11">
    <source>
        <dbReference type="Proteomes" id="UP001165296"/>
    </source>
</evidence>
<feature type="transmembrane region" description="Helical" evidence="7">
    <location>
        <begin position="20"/>
        <end position="42"/>
    </location>
</feature>
<feature type="domain" description="MacB-like periplasmic core" evidence="9">
    <location>
        <begin position="30"/>
        <end position="232"/>
    </location>
</feature>
<comment type="subcellular location">
    <subcellularLocation>
        <location evidence="1">Cell membrane</location>
        <topology evidence="1">Multi-pass membrane protein</topology>
    </subcellularLocation>
</comment>
<organism evidence="10 11">
    <name type="scientific">Hymenobacter lucidus</name>
    <dbReference type="NCBI Taxonomy" id="2880930"/>
    <lineage>
        <taxon>Bacteria</taxon>
        <taxon>Pseudomonadati</taxon>
        <taxon>Bacteroidota</taxon>
        <taxon>Cytophagia</taxon>
        <taxon>Cytophagales</taxon>
        <taxon>Hymenobacteraceae</taxon>
        <taxon>Hymenobacter</taxon>
    </lineage>
</organism>
<evidence type="ECO:0000256" key="2">
    <source>
        <dbReference type="ARBA" id="ARBA00022475"/>
    </source>
</evidence>
<keyword evidence="3 7" id="KW-0812">Transmembrane</keyword>
<evidence type="ECO:0000256" key="4">
    <source>
        <dbReference type="ARBA" id="ARBA00022989"/>
    </source>
</evidence>
<dbReference type="PANTHER" id="PTHR30572">
    <property type="entry name" value="MEMBRANE COMPONENT OF TRANSPORTER-RELATED"/>
    <property type="match status" value="1"/>
</dbReference>
<evidence type="ECO:0000259" key="9">
    <source>
        <dbReference type="Pfam" id="PF12704"/>
    </source>
</evidence>
<dbReference type="Proteomes" id="UP001165296">
    <property type="component" value="Unassembled WGS sequence"/>
</dbReference>
<evidence type="ECO:0000256" key="3">
    <source>
        <dbReference type="ARBA" id="ARBA00022692"/>
    </source>
</evidence>
<name>A0ABS8ALX2_9BACT</name>
<accession>A0ABS8ALX2</accession>
<dbReference type="RefSeq" id="WP_226171316.1">
    <property type="nucleotide sequence ID" value="NZ_JAJADR010000001.1"/>
</dbReference>
<evidence type="ECO:0000313" key="10">
    <source>
        <dbReference type="EMBL" id="MCB2406796.1"/>
    </source>
</evidence>
<reference evidence="10" key="1">
    <citation type="submission" date="2021-10" db="EMBL/GenBank/DDBJ databases">
        <authorList>
            <person name="Dean J.D."/>
            <person name="Kim M.K."/>
            <person name="Newey C.N."/>
            <person name="Stoker T.S."/>
            <person name="Thompson D.W."/>
            <person name="Grose J.H."/>
        </authorList>
    </citation>
    <scope>NUCLEOTIDE SEQUENCE</scope>
    <source>
        <strain evidence="10">BT178</strain>
    </source>
</reference>
<gene>
    <name evidence="10" type="ORF">LGH74_02290</name>
</gene>
<keyword evidence="2" id="KW-1003">Cell membrane</keyword>
<evidence type="ECO:0000256" key="6">
    <source>
        <dbReference type="ARBA" id="ARBA00038076"/>
    </source>
</evidence>
<dbReference type="Pfam" id="PF12704">
    <property type="entry name" value="MacB_PCD"/>
    <property type="match status" value="1"/>
</dbReference>
<dbReference type="PANTHER" id="PTHR30572:SF4">
    <property type="entry name" value="ABC TRANSPORTER PERMEASE YTRF"/>
    <property type="match status" value="1"/>
</dbReference>
<feature type="domain" description="ABC3 transporter permease C-terminal" evidence="8">
    <location>
        <begin position="278"/>
        <end position="389"/>
    </location>
</feature>
<evidence type="ECO:0000259" key="8">
    <source>
        <dbReference type="Pfam" id="PF02687"/>
    </source>
</evidence>
<evidence type="ECO:0000256" key="1">
    <source>
        <dbReference type="ARBA" id="ARBA00004651"/>
    </source>
</evidence>
<feature type="transmembrane region" description="Helical" evidence="7">
    <location>
        <begin position="273"/>
        <end position="299"/>
    </location>
</feature>
<evidence type="ECO:0000256" key="7">
    <source>
        <dbReference type="SAM" id="Phobius"/>
    </source>
</evidence>